<dbReference type="Proteomes" id="UP000050501">
    <property type="component" value="Unassembled WGS sequence"/>
</dbReference>
<dbReference type="Pfam" id="PF07690">
    <property type="entry name" value="MFS_1"/>
    <property type="match status" value="2"/>
</dbReference>
<evidence type="ECO:0000256" key="5">
    <source>
        <dbReference type="SAM" id="Phobius"/>
    </source>
</evidence>
<dbReference type="InterPro" id="IPR052528">
    <property type="entry name" value="Sugar_transport-like"/>
</dbReference>
<dbReference type="AlphaFoldDB" id="A0A0P6YPV7"/>
<sequence>MQNLFSTILRPFRPSRPVPEEYRAVFKHLYWDISWFGVLNGSILAFLTVYATRLGASSGQIGFIGAAPAVVALIFTFAARRWLEKRSVHQGVFWGSVLHRGFYLFFPFLPFFFDNLTQVWVIIGATLLMSVPAVVLNIGFNALFAEAVPVEWRSYVSGVRNAFFSLTTIVSTIVCGQLLDNMAFPVGYQVVFAIGFVGAAMSSVELWFVRPKETIPVSPTAAASGTSRRSVFLNLKQMLRVDILGGPFRRTLLLFFFFHLFQYLAIPIFPIYMVNTLKLSDQVIGLGNGLFYVTVFIGSLFGSRMVGRWGNQKMTGAGVALLCLYPVLLIFSKTLMVFSITSLAGGLAWSVVNVAYINYLLEKVPAGDKPAYLAWYHLLANGAILIGSLGGPLVGEAVGMAGALLIFGIGRLLAGSAILRWG</sequence>
<name>A0A0P6YPV7_9CHLR</name>
<comment type="caution">
    <text evidence="7">The sequence shown here is derived from an EMBL/GenBank/DDBJ whole genome shotgun (WGS) entry which is preliminary data.</text>
</comment>
<feature type="transmembrane region" description="Helical" evidence="5">
    <location>
        <begin position="119"/>
        <end position="140"/>
    </location>
</feature>
<dbReference type="PANTHER" id="PTHR23526">
    <property type="entry name" value="INTEGRAL MEMBRANE TRANSPORT PROTEIN-RELATED"/>
    <property type="match status" value="1"/>
</dbReference>
<dbReference type="InterPro" id="IPR036259">
    <property type="entry name" value="MFS_trans_sf"/>
</dbReference>
<protein>
    <recommendedName>
        <fullName evidence="6">Major facilitator superfamily (MFS) profile domain-containing protein</fullName>
    </recommendedName>
</protein>
<evidence type="ECO:0000256" key="3">
    <source>
        <dbReference type="ARBA" id="ARBA00022989"/>
    </source>
</evidence>
<keyword evidence="2 5" id="KW-0812">Transmembrane</keyword>
<dbReference type="PROSITE" id="PS50850">
    <property type="entry name" value="MFS"/>
    <property type="match status" value="1"/>
</dbReference>
<evidence type="ECO:0000313" key="8">
    <source>
        <dbReference type="Proteomes" id="UP000050501"/>
    </source>
</evidence>
<organism evidence="7 8">
    <name type="scientific">Levilinea saccharolytica</name>
    <dbReference type="NCBI Taxonomy" id="229921"/>
    <lineage>
        <taxon>Bacteria</taxon>
        <taxon>Bacillati</taxon>
        <taxon>Chloroflexota</taxon>
        <taxon>Anaerolineae</taxon>
        <taxon>Anaerolineales</taxon>
        <taxon>Anaerolineaceae</taxon>
        <taxon>Levilinea</taxon>
    </lineage>
</organism>
<keyword evidence="4 5" id="KW-0472">Membrane</keyword>
<keyword evidence="8" id="KW-1185">Reference proteome</keyword>
<feature type="domain" description="Major facilitator superfamily (MFS) profile" evidence="6">
    <location>
        <begin position="248"/>
        <end position="422"/>
    </location>
</feature>
<feature type="transmembrane region" description="Helical" evidence="5">
    <location>
        <begin position="337"/>
        <end position="361"/>
    </location>
</feature>
<dbReference type="InterPro" id="IPR020846">
    <property type="entry name" value="MFS_dom"/>
</dbReference>
<dbReference type="InterPro" id="IPR011701">
    <property type="entry name" value="MFS"/>
</dbReference>
<keyword evidence="3 5" id="KW-1133">Transmembrane helix</keyword>
<feature type="transmembrane region" description="Helical" evidence="5">
    <location>
        <begin position="373"/>
        <end position="391"/>
    </location>
</feature>
<gene>
    <name evidence="7" type="ORF">ADN01_06510</name>
</gene>
<dbReference type="PANTHER" id="PTHR23526:SF2">
    <property type="entry name" value="MAJOR FACILITATOR SUPERFAMILY (MFS) PROFILE DOMAIN-CONTAINING PROTEIN"/>
    <property type="match status" value="1"/>
</dbReference>
<feature type="transmembrane region" description="Helical" evidence="5">
    <location>
        <begin position="61"/>
        <end position="79"/>
    </location>
</feature>
<evidence type="ECO:0000256" key="4">
    <source>
        <dbReference type="ARBA" id="ARBA00023136"/>
    </source>
</evidence>
<dbReference type="RefSeq" id="WP_062418501.1">
    <property type="nucleotide sequence ID" value="NZ_DF967974.1"/>
</dbReference>
<feature type="transmembrane region" description="Helical" evidence="5">
    <location>
        <begin position="161"/>
        <end position="179"/>
    </location>
</feature>
<evidence type="ECO:0000256" key="1">
    <source>
        <dbReference type="ARBA" id="ARBA00004651"/>
    </source>
</evidence>
<comment type="subcellular location">
    <subcellularLocation>
        <location evidence="1">Cell membrane</location>
        <topology evidence="1">Multi-pass membrane protein</topology>
    </subcellularLocation>
</comment>
<evidence type="ECO:0000259" key="6">
    <source>
        <dbReference type="PROSITE" id="PS50850"/>
    </source>
</evidence>
<dbReference type="Gene3D" id="1.20.1250.20">
    <property type="entry name" value="MFS general substrate transporter like domains"/>
    <property type="match status" value="2"/>
</dbReference>
<dbReference type="OrthoDB" id="156855at2"/>
<feature type="transmembrane region" description="Helical" evidence="5">
    <location>
        <begin position="191"/>
        <end position="209"/>
    </location>
</feature>
<feature type="transmembrane region" description="Helical" evidence="5">
    <location>
        <begin position="252"/>
        <end position="272"/>
    </location>
</feature>
<feature type="transmembrane region" description="Helical" evidence="5">
    <location>
        <begin position="397"/>
        <end position="419"/>
    </location>
</feature>
<dbReference type="GO" id="GO:0022857">
    <property type="term" value="F:transmembrane transporter activity"/>
    <property type="evidence" value="ECO:0007669"/>
    <property type="project" value="InterPro"/>
</dbReference>
<evidence type="ECO:0000313" key="7">
    <source>
        <dbReference type="EMBL" id="KPL85022.1"/>
    </source>
</evidence>
<proteinExistence type="predicted"/>
<dbReference type="GO" id="GO:0005886">
    <property type="term" value="C:plasma membrane"/>
    <property type="evidence" value="ECO:0007669"/>
    <property type="project" value="UniProtKB-SubCell"/>
</dbReference>
<accession>A0A0P6YPV7</accession>
<feature type="transmembrane region" description="Helical" evidence="5">
    <location>
        <begin position="29"/>
        <end position="49"/>
    </location>
</feature>
<feature type="transmembrane region" description="Helical" evidence="5">
    <location>
        <begin position="91"/>
        <end position="113"/>
    </location>
</feature>
<dbReference type="STRING" id="229921.ADN01_06510"/>
<dbReference type="EMBL" id="LGCM01000027">
    <property type="protein sequence ID" value="KPL85022.1"/>
    <property type="molecule type" value="Genomic_DNA"/>
</dbReference>
<reference evidence="7 8" key="1">
    <citation type="submission" date="2015-07" db="EMBL/GenBank/DDBJ databases">
        <title>Genome sequence of Levilinea saccharolytica DSM 16555.</title>
        <authorList>
            <person name="Hemp J."/>
            <person name="Ward L.M."/>
            <person name="Pace L.A."/>
            <person name="Fischer W.W."/>
        </authorList>
    </citation>
    <scope>NUCLEOTIDE SEQUENCE [LARGE SCALE GENOMIC DNA]</scope>
    <source>
        <strain evidence="7 8">KIBI-1</strain>
    </source>
</reference>
<feature type="transmembrane region" description="Helical" evidence="5">
    <location>
        <begin position="314"/>
        <end position="331"/>
    </location>
</feature>
<evidence type="ECO:0000256" key="2">
    <source>
        <dbReference type="ARBA" id="ARBA00022692"/>
    </source>
</evidence>
<dbReference type="SUPFAM" id="SSF103473">
    <property type="entry name" value="MFS general substrate transporter"/>
    <property type="match status" value="1"/>
</dbReference>
<feature type="transmembrane region" description="Helical" evidence="5">
    <location>
        <begin position="284"/>
        <end position="302"/>
    </location>
</feature>